<dbReference type="InterPro" id="IPR028364">
    <property type="entry name" value="Ribosomal_uL1/biogenesis"/>
</dbReference>
<evidence type="ECO:0000256" key="1">
    <source>
        <dbReference type="SAM" id="MobiDB-lite"/>
    </source>
</evidence>
<protein>
    <recommendedName>
        <fullName evidence="4">Ribosomal protein L1p/L10e family</fullName>
    </recommendedName>
</protein>
<dbReference type="Pfam" id="PF00687">
    <property type="entry name" value="Ribosomal_L1"/>
    <property type="match status" value="1"/>
</dbReference>
<feature type="region of interest" description="Disordered" evidence="1">
    <location>
        <begin position="301"/>
        <end position="376"/>
    </location>
</feature>
<organism evidence="2 3">
    <name type="scientific">Arabidopsis arenosa</name>
    <name type="common">Sand rock-cress</name>
    <name type="synonym">Cardaminopsis arenosa</name>
    <dbReference type="NCBI Taxonomy" id="38785"/>
    <lineage>
        <taxon>Eukaryota</taxon>
        <taxon>Viridiplantae</taxon>
        <taxon>Streptophyta</taxon>
        <taxon>Embryophyta</taxon>
        <taxon>Tracheophyta</taxon>
        <taxon>Spermatophyta</taxon>
        <taxon>Magnoliopsida</taxon>
        <taxon>eudicotyledons</taxon>
        <taxon>Gunneridae</taxon>
        <taxon>Pentapetalae</taxon>
        <taxon>rosids</taxon>
        <taxon>malvids</taxon>
        <taxon>Brassicales</taxon>
        <taxon>Brassicaceae</taxon>
        <taxon>Camelineae</taxon>
        <taxon>Arabidopsis</taxon>
    </lineage>
</organism>
<dbReference type="AlphaFoldDB" id="A0A8S2A950"/>
<gene>
    <name evidence="2" type="ORF">AARE701A_LOCUS11233</name>
</gene>
<dbReference type="GO" id="GO:0003723">
    <property type="term" value="F:RNA binding"/>
    <property type="evidence" value="ECO:0007669"/>
    <property type="project" value="InterPro"/>
</dbReference>
<evidence type="ECO:0000313" key="2">
    <source>
        <dbReference type="EMBL" id="CAE6045565.1"/>
    </source>
</evidence>
<evidence type="ECO:0008006" key="4">
    <source>
        <dbReference type="Google" id="ProtNLM"/>
    </source>
</evidence>
<dbReference type="InterPro" id="IPR050257">
    <property type="entry name" value="eL8/uL1-like"/>
</dbReference>
<dbReference type="InterPro" id="IPR016095">
    <property type="entry name" value="Ribosomal_uL1_3-a/b-sand"/>
</dbReference>
<keyword evidence="3" id="KW-1185">Reference proteome</keyword>
<dbReference type="CDD" id="cd00403">
    <property type="entry name" value="Ribosomal_L1"/>
    <property type="match status" value="1"/>
</dbReference>
<feature type="compositionally biased region" description="Acidic residues" evidence="1">
    <location>
        <begin position="301"/>
        <end position="314"/>
    </location>
</feature>
<dbReference type="SUPFAM" id="SSF56808">
    <property type="entry name" value="Ribosomal protein L1"/>
    <property type="match status" value="1"/>
</dbReference>
<proteinExistence type="predicted"/>
<dbReference type="FunFam" id="3.40.50.790:FF:000012">
    <property type="entry name" value="Ribosomal protein L1p/L10e family"/>
    <property type="match status" value="1"/>
</dbReference>
<dbReference type="EMBL" id="LR999454">
    <property type="protein sequence ID" value="CAE6045565.1"/>
    <property type="molecule type" value="Genomic_DNA"/>
</dbReference>
<evidence type="ECO:0000313" key="3">
    <source>
        <dbReference type="Proteomes" id="UP000682877"/>
    </source>
</evidence>
<name>A0A8S2A950_ARAAE</name>
<dbReference type="Proteomes" id="UP000682877">
    <property type="component" value="Chromosome 4"/>
</dbReference>
<sequence>MSRVSPKTVDDAVKALVKEGNKKSKTEKPQLLEEDEFFYLVVALKKIPQRNFTNAYRIPLPHPLINTTEDSPELCLIIDDRSESGLTKEDAKKKIKSENIPITKVLKVSELKSDYGSFESKRKLCDSYDMFFSDRRVIPLLPRLIGKKFFLSKKIPVAIDLKHKNWKEQIEKACGAAMFFMRTGTCSVIKVAKLSMESDEIAENVMATLNGVVDVLPSKWKYIRSLHLKLSESLTLTLYQSVPYLKLKIDPSGVEEVRNSEELVISDDVDDSSKSVKTKKKKGRIHEVRYMDSNVSKTLGDDEIEKNVEEDEVAGDLNGSGDKKKRKKMSSSKSAVSENPDIVKQKAKSKNGLKSKKLKNDINESGGGLKAKTKRR</sequence>
<accession>A0A8S2A950</accession>
<dbReference type="InterPro" id="IPR023674">
    <property type="entry name" value="Ribosomal_uL1-like"/>
</dbReference>
<feature type="compositionally biased region" description="Basic residues" evidence="1">
    <location>
        <begin position="345"/>
        <end position="357"/>
    </location>
</feature>
<dbReference type="Gene3D" id="3.40.50.790">
    <property type="match status" value="1"/>
</dbReference>
<reference evidence="2" key="1">
    <citation type="submission" date="2021-01" db="EMBL/GenBank/DDBJ databases">
        <authorList>
            <person name="Bezrukov I."/>
        </authorList>
    </citation>
    <scope>NUCLEOTIDE SEQUENCE</scope>
</reference>
<dbReference type="PANTHER" id="PTHR23105">
    <property type="entry name" value="RIBOSOMAL PROTEIN L7AE FAMILY MEMBER"/>
    <property type="match status" value="1"/>
</dbReference>